<evidence type="ECO:0000256" key="1">
    <source>
        <dbReference type="ARBA" id="ARBA00004459"/>
    </source>
</evidence>
<dbReference type="Proteomes" id="UP000955338">
    <property type="component" value="Chromosome"/>
</dbReference>
<dbReference type="SUPFAM" id="SSF50370">
    <property type="entry name" value="Ricin B-like lectins"/>
    <property type="match status" value="1"/>
</dbReference>
<keyword evidence="4" id="KW-0732">Signal</keyword>
<evidence type="ECO:0000256" key="9">
    <source>
        <dbReference type="ARBA" id="ARBA00023237"/>
    </source>
</evidence>
<keyword evidence="5" id="KW-0430">Lectin</keyword>
<evidence type="ECO:0000256" key="8">
    <source>
        <dbReference type="ARBA" id="ARBA00023139"/>
    </source>
</evidence>
<dbReference type="PROSITE" id="PS51257">
    <property type="entry name" value="PROKAR_LIPOPROTEIN"/>
    <property type="match status" value="1"/>
</dbReference>
<dbReference type="GO" id="GO:0090729">
    <property type="term" value="F:toxin activity"/>
    <property type="evidence" value="ECO:0007669"/>
    <property type="project" value="UniProtKB-KW"/>
</dbReference>
<proteinExistence type="predicted"/>
<dbReference type="InterPro" id="IPR035992">
    <property type="entry name" value="Ricin_B-like_lectins"/>
</dbReference>
<evidence type="ECO:0000256" key="7">
    <source>
        <dbReference type="ARBA" id="ARBA00023136"/>
    </source>
</evidence>
<dbReference type="GO" id="GO:0030246">
    <property type="term" value="F:carbohydrate binding"/>
    <property type="evidence" value="ECO:0007669"/>
    <property type="project" value="UniProtKB-KW"/>
</dbReference>
<keyword evidence="3" id="KW-0800">Toxin</keyword>
<dbReference type="InterPro" id="IPR003558">
    <property type="entry name" value="CDtoxinA/C"/>
</dbReference>
<keyword evidence="8" id="KW-0564">Palmitate</keyword>
<dbReference type="EMBL" id="CP022011">
    <property type="protein sequence ID" value="QDJ15151.1"/>
    <property type="molecule type" value="Genomic_DNA"/>
</dbReference>
<gene>
    <name evidence="11" type="ORF">CEP48_06765</name>
</gene>
<dbReference type="Gene3D" id="2.80.10.50">
    <property type="match status" value="1"/>
</dbReference>
<sequence>MKKFSLIRPSFLLISILVITSCGSKIETQSVENQIDPTPPSEKVGVLLGAVPTPLPEKQVKATVKRRTPPTVSIMSPTSGIITVWALEEGNWLWGYSPYDSKNFGDSRNWRVIDNPNGSVTFRNKRTDTCMAAHGNGIIHRYCDPNNLDQQFDLVPLTNGAMLIKSASQSRCLRTDLFRKTTYMSLVFANCITEGQTTLDQQWFIAPPISQAYPR</sequence>
<reference evidence="11" key="1">
    <citation type="submission" date="2017-06" db="EMBL/GenBank/DDBJ databases">
        <title>Genome sequencing of pathogenic and non-pathogenic strains within Bisgaard taxon 40.</title>
        <authorList>
            <person name="Ladner J.T."/>
            <person name="Lovett S.P."/>
            <person name="Koroleva G."/>
            <person name="Lorch J.M."/>
        </authorList>
    </citation>
    <scope>NUCLEOTIDE SEQUENCE</scope>
    <source>
        <strain evidence="11">27576-1-I1</strain>
    </source>
</reference>
<evidence type="ECO:0000256" key="2">
    <source>
        <dbReference type="ARBA" id="ARBA00016112"/>
    </source>
</evidence>
<dbReference type="RefSeq" id="WP_261920330.1">
    <property type="nucleotide sequence ID" value="NZ_CP022010.1"/>
</dbReference>
<dbReference type="GO" id="GO:0009279">
    <property type="term" value="C:cell outer membrane"/>
    <property type="evidence" value="ECO:0007669"/>
    <property type="project" value="UniProtKB-SubCell"/>
</dbReference>
<evidence type="ECO:0000256" key="5">
    <source>
        <dbReference type="ARBA" id="ARBA00022734"/>
    </source>
</evidence>
<evidence type="ECO:0000256" key="6">
    <source>
        <dbReference type="ARBA" id="ARBA00023026"/>
    </source>
</evidence>
<dbReference type="PRINTS" id="PR01387">
    <property type="entry name" value="CDTOXINA"/>
</dbReference>
<keyword evidence="6" id="KW-0843">Virulence</keyword>
<name>A0A8E3MDS2_9PAST</name>
<dbReference type="CDD" id="cd23414">
    <property type="entry name" value="beta-trefoil_Ricin_CdtA"/>
    <property type="match status" value="1"/>
</dbReference>
<evidence type="ECO:0000256" key="4">
    <source>
        <dbReference type="ARBA" id="ARBA00022729"/>
    </source>
</evidence>
<accession>A0A8E3MDS2</accession>
<keyword evidence="10" id="KW-0449">Lipoprotein</keyword>
<evidence type="ECO:0000313" key="11">
    <source>
        <dbReference type="EMBL" id="QDJ15151.1"/>
    </source>
</evidence>
<organism evidence="11 12">
    <name type="scientific">Mergibacter septicus</name>
    <dbReference type="NCBI Taxonomy" id="221402"/>
    <lineage>
        <taxon>Bacteria</taxon>
        <taxon>Pseudomonadati</taxon>
        <taxon>Pseudomonadota</taxon>
        <taxon>Gammaproteobacteria</taxon>
        <taxon>Pasteurellales</taxon>
        <taxon>Pasteurellaceae</taxon>
        <taxon>Mergibacter</taxon>
    </lineage>
</organism>
<keyword evidence="7" id="KW-0472">Membrane</keyword>
<dbReference type="PROSITE" id="PS50231">
    <property type="entry name" value="RICIN_B_LECTIN"/>
    <property type="match status" value="1"/>
</dbReference>
<evidence type="ECO:0000313" key="12">
    <source>
        <dbReference type="Proteomes" id="UP000955338"/>
    </source>
</evidence>
<keyword evidence="9" id="KW-0998">Cell outer membrane</keyword>
<comment type="subcellular location">
    <subcellularLocation>
        <location evidence="1">Cell outer membrane</location>
        <topology evidence="1">Lipid-anchor</topology>
    </subcellularLocation>
</comment>
<evidence type="ECO:0000256" key="3">
    <source>
        <dbReference type="ARBA" id="ARBA00022656"/>
    </source>
</evidence>
<dbReference type="AlphaFoldDB" id="A0A8E3MDS2"/>
<protein>
    <recommendedName>
        <fullName evidence="2">Cytolethal distending toxin subunit A</fullName>
    </recommendedName>
</protein>
<dbReference type="Pfam" id="PF03498">
    <property type="entry name" value="CDtoxinA"/>
    <property type="match status" value="1"/>
</dbReference>
<dbReference type="InterPro" id="IPR015957">
    <property type="entry name" value="CDtoxinA"/>
</dbReference>
<evidence type="ECO:0000256" key="10">
    <source>
        <dbReference type="ARBA" id="ARBA00023288"/>
    </source>
</evidence>
<keyword evidence="12" id="KW-1185">Reference proteome</keyword>